<organism evidence="2 3">
    <name type="scientific">Pleurodeles waltl</name>
    <name type="common">Iberian ribbed newt</name>
    <dbReference type="NCBI Taxonomy" id="8319"/>
    <lineage>
        <taxon>Eukaryota</taxon>
        <taxon>Metazoa</taxon>
        <taxon>Chordata</taxon>
        <taxon>Craniata</taxon>
        <taxon>Vertebrata</taxon>
        <taxon>Euteleostomi</taxon>
        <taxon>Amphibia</taxon>
        <taxon>Batrachia</taxon>
        <taxon>Caudata</taxon>
        <taxon>Salamandroidea</taxon>
        <taxon>Salamandridae</taxon>
        <taxon>Pleurodelinae</taxon>
        <taxon>Pleurodeles</taxon>
    </lineage>
</organism>
<dbReference type="EMBL" id="JANPWB010000006">
    <property type="protein sequence ID" value="KAJ1178276.1"/>
    <property type="molecule type" value="Genomic_DNA"/>
</dbReference>
<dbReference type="Proteomes" id="UP001066276">
    <property type="component" value="Chromosome 3_2"/>
</dbReference>
<reference evidence="2" key="1">
    <citation type="journal article" date="2022" name="bioRxiv">
        <title>Sequencing and chromosome-scale assembly of the giantPleurodeles waltlgenome.</title>
        <authorList>
            <person name="Brown T."/>
            <person name="Elewa A."/>
            <person name="Iarovenko S."/>
            <person name="Subramanian E."/>
            <person name="Araus A.J."/>
            <person name="Petzold A."/>
            <person name="Susuki M."/>
            <person name="Suzuki K.-i.T."/>
            <person name="Hayashi T."/>
            <person name="Toyoda A."/>
            <person name="Oliveira C."/>
            <person name="Osipova E."/>
            <person name="Leigh N.D."/>
            <person name="Simon A."/>
            <person name="Yun M.H."/>
        </authorList>
    </citation>
    <scope>NUCLEOTIDE SEQUENCE</scope>
    <source>
        <strain evidence="2">20211129_DDA</strain>
        <tissue evidence="2">Liver</tissue>
    </source>
</reference>
<feature type="compositionally biased region" description="Basic and acidic residues" evidence="1">
    <location>
        <begin position="1"/>
        <end position="22"/>
    </location>
</feature>
<keyword evidence="3" id="KW-1185">Reference proteome</keyword>
<evidence type="ECO:0000313" key="2">
    <source>
        <dbReference type="EMBL" id="KAJ1178276.1"/>
    </source>
</evidence>
<comment type="caution">
    <text evidence="2">The sequence shown here is derived from an EMBL/GenBank/DDBJ whole genome shotgun (WGS) entry which is preliminary data.</text>
</comment>
<evidence type="ECO:0000313" key="3">
    <source>
        <dbReference type="Proteomes" id="UP001066276"/>
    </source>
</evidence>
<feature type="region of interest" description="Disordered" evidence="1">
    <location>
        <begin position="1"/>
        <end position="48"/>
    </location>
</feature>
<gene>
    <name evidence="2" type="ORF">NDU88_003523</name>
</gene>
<proteinExistence type="predicted"/>
<dbReference type="AlphaFoldDB" id="A0AAV7TP98"/>
<protein>
    <submittedName>
        <fullName evidence="2">Uncharacterized protein</fullName>
    </submittedName>
</protein>
<evidence type="ECO:0000256" key="1">
    <source>
        <dbReference type="SAM" id="MobiDB-lite"/>
    </source>
</evidence>
<name>A0AAV7TP98_PLEWA</name>
<feature type="compositionally biased region" description="Basic and acidic residues" evidence="1">
    <location>
        <begin position="35"/>
        <end position="48"/>
    </location>
</feature>
<accession>A0AAV7TP98</accession>
<sequence length="82" mass="9444">MRVVDESRPERESDRETRRTEVAEVTQNAVAGEDAEQRREATQSIAKDSHRTTLPATFLVEHGCRMYWFVYATTAGDWGVER</sequence>